<dbReference type="Pfam" id="PF13489">
    <property type="entry name" value="Methyltransf_23"/>
    <property type="match status" value="1"/>
</dbReference>
<dbReference type="AlphaFoldDB" id="A0A1J0AEE9"/>
<reference evidence="1 2" key="1">
    <citation type="submission" date="2016-10" db="EMBL/GenBank/DDBJ databases">
        <title>Description of Gloeomargarita lithophora gen. nov., sp. nov., a thylakoid-bearing basal-branching cyanobacterium with intracellular carbonates, and proposal for Gloeomargaritales ord. nov.</title>
        <authorList>
            <person name="Moreira D."/>
            <person name="Tavera R."/>
            <person name="Benzerara K."/>
            <person name="Skouri-Panet F."/>
            <person name="Couradeau E."/>
            <person name="Gerard E."/>
            <person name="Loussert C."/>
            <person name="Novelo E."/>
            <person name="Zivanovic Y."/>
            <person name="Lopez-Garcia P."/>
        </authorList>
    </citation>
    <scope>NUCLEOTIDE SEQUENCE [LARGE SCALE GENOMIC DNA]</scope>
    <source>
        <strain evidence="1 2">D10</strain>
    </source>
</reference>
<evidence type="ECO:0000313" key="2">
    <source>
        <dbReference type="Proteomes" id="UP000180235"/>
    </source>
</evidence>
<sequence length="348" mass="39108">MSQQYCTSTFIRRTGGTTQAVFGWSQRAAVPLSSPMQLAILECFVQAQTLASGYQIYQEWQTQPVGIELSTLGENLLLKIMQNEIIYLTQGFPSYLQPEQQVNLTDKLPLFSPYPAVNLPEFQATFQQLYELGLIVPAVGQINWGDVRRWAPVCAITGFSRGTPIDRYYQKQFLQTVGDKIKGNILEIGGVAKDREFYDLNLAQITTYRCMNIEAGAGVDFVGDAHDPNMVMADSVDAILIFNVLEHCYDPSCVIDNIHQWLKPGGWCLALVPTAQRLHDRPADYWRLLPDGLTYLFRHYAQCNLYTYGNTLTVLATFLGVAMEELTLQELATQHPDYPVIACVAAQK</sequence>
<gene>
    <name evidence="1" type="ORF">GlitD10_1961</name>
</gene>
<dbReference type="SUPFAM" id="SSF53335">
    <property type="entry name" value="S-adenosyl-L-methionine-dependent methyltransferases"/>
    <property type="match status" value="1"/>
</dbReference>
<protein>
    <submittedName>
        <fullName evidence="1">Putative methyltransferase</fullName>
    </submittedName>
</protein>
<dbReference type="STRING" id="1188229.GlitD10_1961"/>
<accession>A0A1J0AEE9</accession>
<dbReference type="GO" id="GO:0008168">
    <property type="term" value="F:methyltransferase activity"/>
    <property type="evidence" value="ECO:0007669"/>
    <property type="project" value="UniProtKB-KW"/>
</dbReference>
<dbReference type="KEGG" id="glt:GlitD10_1961"/>
<evidence type="ECO:0000313" key="1">
    <source>
        <dbReference type="EMBL" id="APB34287.1"/>
    </source>
</evidence>
<dbReference type="InterPro" id="IPR029063">
    <property type="entry name" value="SAM-dependent_MTases_sf"/>
</dbReference>
<dbReference type="GO" id="GO:0032259">
    <property type="term" value="P:methylation"/>
    <property type="evidence" value="ECO:0007669"/>
    <property type="project" value="UniProtKB-KW"/>
</dbReference>
<dbReference type="Gene3D" id="3.40.50.150">
    <property type="entry name" value="Vaccinia Virus protein VP39"/>
    <property type="match status" value="1"/>
</dbReference>
<dbReference type="Proteomes" id="UP000180235">
    <property type="component" value="Chromosome"/>
</dbReference>
<keyword evidence="1" id="KW-0489">Methyltransferase</keyword>
<dbReference type="EMBL" id="CP017675">
    <property type="protein sequence ID" value="APB34287.1"/>
    <property type="molecule type" value="Genomic_DNA"/>
</dbReference>
<dbReference type="CDD" id="cd02440">
    <property type="entry name" value="AdoMet_MTases"/>
    <property type="match status" value="1"/>
</dbReference>
<name>A0A1J0AEE9_9CYAN</name>
<organism evidence="1 2">
    <name type="scientific">Gloeomargarita lithophora Alchichica-D10</name>
    <dbReference type="NCBI Taxonomy" id="1188229"/>
    <lineage>
        <taxon>Bacteria</taxon>
        <taxon>Bacillati</taxon>
        <taxon>Cyanobacteriota</taxon>
        <taxon>Cyanophyceae</taxon>
        <taxon>Gloeomargaritales</taxon>
        <taxon>Gloeomargaritaceae</taxon>
        <taxon>Gloeomargarita</taxon>
    </lineage>
</organism>
<dbReference type="OrthoDB" id="9794124at2"/>
<dbReference type="RefSeq" id="WP_071454749.1">
    <property type="nucleotide sequence ID" value="NZ_CP017675.1"/>
</dbReference>
<proteinExistence type="predicted"/>
<keyword evidence="1" id="KW-0808">Transferase</keyword>
<keyword evidence="2" id="KW-1185">Reference proteome</keyword>